<feature type="domain" description="C2H2-type" evidence="12">
    <location>
        <begin position="452"/>
        <end position="479"/>
    </location>
</feature>
<feature type="domain" description="C2H2-type" evidence="12">
    <location>
        <begin position="143"/>
        <end position="176"/>
    </location>
</feature>
<feature type="domain" description="C2H2-type" evidence="12">
    <location>
        <begin position="115"/>
        <end position="142"/>
    </location>
</feature>
<dbReference type="EMBL" id="OE844311">
    <property type="protein sequence ID" value="CAD7605117.1"/>
    <property type="molecule type" value="Genomic_DNA"/>
</dbReference>
<dbReference type="GO" id="GO:0000978">
    <property type="term" value="F:RNA polymerase II cis-regulatory region sequence-specific DNA binding"/>
    <property type="evidence" value="ECO:0007669"/>
    <property type="project" value="TreeGrafter"/>
</dbReference>
<name>A0A7R9PQ38_TIMGE</name>
<feature type="domain" description="C2H2-type" evidence="12">
    <location>
        <begin position="88"/>
        <end position="115"/>
    </location>
</feature>
<dbReference type="PROSITE" id="PS00028">
    <property type="entry name" value="ZINC_FINGER_C2H2_1"/>
    <property type="match status" value="6"/>
</dbReference>
<evidence type="ECO:0000256" key="5">
    <source>
        <dbReference type="ARBA" id="ARBA00022833"/>
    </source>
</evidence>
<keyword evidence="8" id="KW-0539">Nucleus</keyword>
<keyword evidence="2" id="KW-0479">Metal-binding</keyword>
<dbReference type="InterPro" id="IPR013087">
    <property type="entry name" value="Znf_C2H2_type"/>
</dbReference>
<evidence type="ECO:0000259" key="12">
    <source>
        <dbReference type="PROSITE" id="PS50157"/>
    </source>
</evidence>
<keyword evidence="5" id="KW-0862">Zinc</keyword>
<reference evidence="13" key="1">
    <citation type="submission" date="2020-11" db="EMBL/GenBank/DDBJ databases">
        <authorList>
            <person name="Tran Van P."/>
        </authorList>
    </citation>
    <scope>NUCLEOTIDE SEQUENCE</scope>
</reference>
<evidence type="ECO:0000313" key="13">
    <source>
        <dbReference type="EMBL" id="CAD7605117.1"/>
    </source>
</evidence>
<keyword evidence="11" id="KW-0812">Transmembrane</keyword>
<dbReference type="PROSITE" id="PS50157">
    <property type="entry name" value="ZINC_FINGER_C2H2_2"/>
    <property type="match status" value="8"/>
</dbReference>
<dbReference type="GO" id="GO:0005654">
    <property type="term" value="C:nucleoplasm"/>
    <property type="evidence" value="ECO:0007669"/>
    <property type="project" value="TreeGrafter"/>
</dbReference>
<accession>A0A7R9PQ38</accession>
<evidence type="ECO:0000256" key="4">
    <source>
        <dbReference type="ARBA" id="ARBA00022771"/>
    </source>
</evidence>
<dbReference type="FunFam" id="3.30.160.60:FF:000744">
    <property type="entry name" value="zinc finger E-box-binding homeobox 1"/>
    <property type="match status" value="1"/>
</dbReference>
<feature type="domain" description="C2H2-type" evidence="12">
    <location>
        <begin position="365"/>
        <end position="388"/>
    </location>
</feature>
<organism evidence="13">
    <name type="scientific">Timema genevievae</name>
    <name type="common">Walking stick</name>
    <dbReference type="NCBI Taxonomy" id="629358"/>
    <lineage>
        <taxon>Eukaryota</taxon>
        <taxon>Metazoa</taxon>
        <taxon>Ecdysozoa</taxon>
        <taxon>Arthropoda</taxon>
        <taxon>Hexapoda</taxon>
        <taxon>Insecta</taxon>
        <taxon>Pterygota</taxon>
        <taxon>Neoptera</taxon>
        <taxon>Polyneoptera</taxon>
        <taxon>Phasmatodea</taxon>
        <taxon>Timematodea</taxon>
        <taxon>Timematoidea</taxon>
        <taxon>Timematidae</taxon>
        <taxon>Timema</taxon>
    </lineage>
</organism>
<feature type="region of interest" description="Disordered" evidence="10">
    <location>
        <begin position="496"/>
        <end position="532"/>
    </location>
</feature>
<keyword evidence="3" id="KW-0677">Repeat</keyword>
<evidence type="ECO:0000256" key="10">
    <source>
        <dbReference type="SAM" id="MobiDB-lite"/>
    </source>
</evidence>
<dbReference type="GO" id="GO:0001227">
    <property type="term" value="F:DNA-binding transcription repressor activity, RNA polymerase II-specific"/>
    <property type="evidence" value="ECO:0007669"/>
    <property type="project" value="TreeGrafter"/>
</dbReference>
<evidence type="ECO:0000256" key="11">
    <source>
        <dbReference type="SAM" id="Phobius"/>
    </source>
</evidence>
<keyword evidence="4 9" id="KW-0863">Zinc-finger</keyword>
<evidence type="ECO:0000256" key="2">
    <source>
        <dbReference type="ARBA" id="ARBA00022723"/>
    </source>
</evidence>
<dbReference type="InterPro" id="IPR036236">
    <property type="entry name" value="Znf_C2H2_sf"/>
</dbReference>
<feature type="transmembrane region" description="Helical" evidence="11">
    <location>
        <begin position="266"/>
        <end position="284"/>
    </location>
</feature>
<feature type="compositionally biased region" description="Polar residues" evidence="10">
    <location>
        <begin position="517"/>
        <end position="532"/>
    </location>
</feature>
<evidence type="ECO:0000256" key="7">
    <source>
        <dbReference type="ARBA" id="ARBA00023163"/>
    </source>
</evidence>
<evidence type="ECO:0000256" key="9">
    <source>
        <dbReference type="PROSITE-ProRule" id="PRU00042"/>
    </source>
</evidence>
<comment type="subcellular location">
    <subcellularLocation>
        <location evidence="1">Nucleus</location>
    </subcellularLocation>
</comment>
<protein>
    <recommendedName>
        <fullName evidence="12">C2H2-type domain-containing protein</fullName>
    </recommendedName>
</protein>
<sequence length="677" mass="77735">MANLAQTPMDPKPFQDDVRAESLIESLKYKQCPHCGKRFRFKRHFGKHLEGHKRHDCKLCDALLSSRQENARHMLERHHIVVASKSLFKCEYCPKKFVKRATLHNHYKKHLEGQDVCLVCGEFVKSAEQLKAHQNKHEQEKEWHCEQCEQWFARRQQYLIHMKGVPKVSIHREKRLYSVVFQNVLNLLAIMCQTQINALTPVLPNILQDVWHHMSPATKSTPVNPVEAIFQQSIGFSITREKSMAPIQWGDPITVDCVSCRLPDQVYYVITLLLIPPLPLFLYYLTIWLSDHVSVLFRSDDRDFVCFSFQTGFYYYIIMVIITTNTSTPIPKLCTACQLTFQTARSYSHHLNSPGHLKKASTDTVTCEKCNKSFRSQKVLSQHTQRVHLTTSVFQCDNCDYSTKCKANLARHNVAIHADRKEFICELCGTAFSTLNTLRDHHTYIHSEQRLFPCELCDKTFKRKSELNRHVKIHSDSRPVKCHCGQSYKCVSHLRRHEQKSHNVAKSKKGKKESSSIDRISSKQLNTSQDMSSGNVFNVQPLSSSLDGVTDLITLNELPMDTLSLSHDTSRYKSTPSSSDLLVQVPELEPLTLQATLRNPTPALPTMQLKDHPVAYLERDRMARLIITAAHIVARSTTKLRDSSSLDLSHKNPERMLHFKLMNISCSYPSNNPAGVF</sequence>
<dbReference type="PANTHER" id="PTHR24399:SF70">
    <property type="entry name" value="C2H2-TYPE DOMAIN-CONTAINING PROTEIN"/>
    <property type="match status" value="1"/>
</dbReference>
<dbReference type="SMART" id="SM00355">
    <property type="entry name" value="ZnF_C2H2"/>
    <property type="match status" value="11"/>
</dbReference>
<keyword evidence="7" id="KW-0804">Transcription</keyword>
<dbReference type="Gene3D" id="3.30.160.60">
    <property type="entry name" value="Classic Zinc Finger"/>
    <property type="match status" value="5"/>
</dbReference>
<feature type="domain" description="C2H2-type" evidence="12">
    <location>
        <begin position="30"/>
        <end position="52"/>
    </location>
</feature>
<keyword evidence="11" id="KW-0472">Membrane</keyword>
<feature type="compositionally biased region" description="Basic residues" evidence="10">
    <location>
        <begin position="496"/>
        <end position="511"/>
    </location>
</feature>
<keyword evidence="6" id="KW-0805">Transcription regulation</keyword>
<evidence type="ECO:0000256" key="1">
    <source>
        <dbReference type="ARBA" id="ARBA00004123"/>
    </source>
</evidence>
<dbReference type="AlphaFoldDB" id="A0A7R9PQ38"/>
<dbReference type="GO" id="GO:0008270">
    <property type="term" value="F:zinc ion binding"/>
    <property type="evidence" value="ECO:0007669"/>
    <property type="project" value="UniProtKB-KW"/>
</dbReference>
<proteinExistence type="predicted"/>
<feature type="domain" description="C2H2-type" evidence="12">
    <location>
        <begin position="423"/>
        <end position="451"/>
    </location>
</feature>
<dbReference type="Pfam" id="PF00096">
    <property type="entry name" value="zf-C2H2"/>
    <property type="match status" value="5"/>
</dbReference>
<feature type="domain" description="C2H2-type" evidence="12">
    <location>
        <begin position="394"/>
        <end position="422"/>
    </location>
</feature>
<keyword evidence="11" id="KW-1133">Transmembrane helix</keyword>
<evidence type="ECO:0000256" key="3">
    <source>
        <dbReference type="ARBA" id="ARBA00022737"/>
    </source>
</evidence>
<evidence type="ECO:0000256" key="8">
    <source>
        <dbReference type="ARBA" id="ARBA00023242"/>
    </source>
</evidence>
<dbReference type="PANTHER" id="PTHR24399">
    <property type="entry name" value="ZINC FINGER AND BTB DOMAIN-CONTAINING"/>
    <property type="match status" value="1"/>
</dbReference>
<evidence type="ECO:0000256" key="6">
    <source>
        <dbReference type="ARBA" id="ARBA00023015"/>
    </source>
</evidence>
<dbReference type="SUPFAM" id="SSF57667">
    <property type="entry name" value="beta-beta-alpha zinc fingers"/>
    <property type="match status" value="4"/>
</dbReference>
<gene>
    <name evidence="13" type="ORF">TGEB3V08_LOCUS9406</name>
</gene>